<comment type="caution">
    <text evidence="2">The sequence shown here is derived from an EMBL/GenBank/DDBJ whole genome shotgun (WGS) entry which is preliminary data.</text>
</comment>
<gene>
    <name evidence="2" type="ORF">HV077_05735</name>
</gene>
<accession>A0A7W3D2T5</accession>
<proteinExistence type="predicted"/>
<evidence type="ECO:0000313" key="2">
    <source>
        <dbReference type="EMBL" id="MBA8061904.1"/>
    </source>
</evidence>
<evidence type="ECO:0000256" key="1">
    <source>
        <dbReference type="SAM" id="SignalP"/>
    </source>
</evidence>
<feature type="chain" id="PRO_5031555973" evidence="1">
    <location>
        <begin position="18"/>
        <end position="226"/>
    </location>
</feature>
<organism evidence="2 3">
    <name type="scientific">Citrobacter freundii</name>
    <dbReference type="NCBI Taxonomy" id="546"/>
    <lineage>
        <taxon>Bacteria</taxon>
        <taxon>Pseudomonadati</taxon>
        <taxon>Pseudomonadota</taxon>
        <taxon>Gammaproteobacteria</taxon>
        <taxon>Enterobacterales</taxon>
        <taxon>Enterobacteriaceae</taxon>
        <taxon>Citrobacter</taxon>
        <taxon>Citrobacter freundii complex</taxon>
    </lineage>
</organism>
<dbReference type="EMBL" id="JABXRI010000001">
    <property type="protein sequence ID" value="MBA8061904.1"/>
    <property type="molecule type" value="Genomic_DNA"/>
</dbReference>
<evidence type="ECO:0000313" key="3">
    <source>
        <dbReference type="Proteomes" id="UP000591803"/>
    </source>
</evidence>
<name>A0A7W3D2T5_CITFR</name>
<dbReference type="AlphaFoldDB" id="A0A7W3D2T5"/>
<dbReference type="Proteomes" id="UP000591803">
    <property type="component" value="Unassembled WGS sequence"/>
</dbReference>
<sequence>MRLLLLFILSLPFFFSAVHRPKENALEEINDEVLRPKESREQYIFSAQEKDELITGINLWIDLIANKSPMITQELVSFFDEIRKTYPKKGPSDGISAEKLTKWGRIYLFLRMDKNLKGKNSGNISISDTEFNIIFPNFSQDKFTKDLGLRFINKNKKVNSDCARLQKDGTCINTYTSIYYEYKYQSIKHPNILITFGMGDKVEKNNDGGVYPKKFSSIFIEMKPNQ</sequence>
<reference evidence="2 3" key="1">
    <citation type="submission" date="2020-06" db="EMBL/GenBank/DDBJ databases">
        <title>REHAB project genomes.</title>
        <authorList>
            <person name="Shaw L.P."/>
        </authorList>
    </citation>
    <scope>NUCLEOTIDE SEQUENCE [LARGE SCALE GENOMIC DNA]</scope>
    <source>
        <strain evidence="2 3">RHBSTW-00116</strain>
    </source>
</reference>
<keyword evidence="1" id="KW-0732">Signal</keyword>
<feature type="signal peptide" evidence="1">
    <location>
        <begin position="1"/>
        <end position="17"/>
    </location>
</feature>
<protein>
    <submittedName>
        <fullName evidence="2">Uncharacterized protein</fullName>
    </submittedName>
</protein>